<feature type="region of interest" description="Disordered" evidence="5">
    <location>
        <begin position="605"/>
        <end position="644"/>
    </location>
</feature>
<dbReference type="InterPro" id="IPR011989">
    <property type="entry name" value="ARM-like"/>
</dbReference>
<feature type="repeat" description="Pumilio" evidence="4">
    <location>
        <begin position="359"/>
        <end position="400"/>
    </location>
</feature>
<feature type="repeat" description="Pumilio" evidence="4">
    <location>
        <begin position="285"/>
        <end position="321"/>
    </location>
</feature>
<dbReference type="Gene3D" id="1.25.10.10">
    <property type="entry name" value="Leucine-rich Repeat Variant"/>
    <property type="match status" value="1"/>
</dbReference>
<name>A0A8R1DNQ2_CAEJA</name>
<dbReference type="GO" id="GO:0005737">
    <property type="term" value="C:cytoplasm"/>
    <property type="evidence" value="ECO:0007669"/>
    <property type="project" value="TreeGrafter"/>
</dbReference>
<dbReference type="GO" id="GO:0003730">
    <property type="term" value="F:mRNA 3'-UTR binding"/>
    <property type="evidence" value="ECO:0007669"/>
    <property type="project" value="TreeGrafter"/>
</dbReference>
<keyword evidence="1" id="KW-0217">Developmental protein</keyword>
<evidence type="ECO:0000259" key="6">
    <source>
        <dbReference type="PROSITE" id="PS50303"/>
    </source>
</evidence>
<proteinExistence type="predicted"/>
<feature type="repeat" description="Pumilio" evidence="4">
    <location>
        <begin position="414"/>
        <end position="450"/>
    </location>
</feature>
<reference evidence="7" key="2">
    <citation type="submission" date="2022-06" db="UniProtKB">
        <authorList>
            <consortium name="EnsemblMetazoa"/>
        </authorList>
    </citation>
    <scope>IDENTIFICATION</scope>
    <source>
        <strain evidence="7">DF5081</strain>
    </source>
</reference>
<dbReference type="PANTHER" id="PTHR12537">
    <property type="entry name" value="RNA BINDING PROTEIN PUMILIO-RELATED"/>
    <property type="match status" value="1"/>
</dbReference>
<reference evidence="8" key="1">
    <citation type="submission" date="2010-08" db="EMBL/GenBank/DDBJ databases">
        <authorList>
            <consortium name="Caenorhabditis japonica Sequencing Consortium"/>
            <person name="Wilson R.K."/>
        </authorList>
    </citation>
    <scope>NUCLEOTIDE SEQUENCE [LARGE SCALE GENOMIC DNA]</scope>
    <source>
        <strain evidence="8">DF5081</strain>
    </source>
</reference>
<dbReference type="OMA" id="ICCEAVS"/>
<dbReference type="Proteomes" id="UP000005237">
    <property type="component" value="Unassembled WGS sequence"/>
</dbReference>
<dbReference type="InterPro" id="IPR001313">
    <property type="entry name" value="Pumilio_RNA-bd_rpt"/>
</dbReference>
<dbReference type="EnsemblMetazoa" id="CJA06848.1">
    <property type="protein sequence ID" value="CJA06848.1"/>
    <property type="gene ID" value="WBGene00126052"/>
</dbReference>
<evidence type="ECO:0000256" key="3">
    <source>
        <dbReference type="ARBA" id="ARBA00022782"/>
    </source>
</evidence>
<accession>A0A8R1DNQ2</accession>
<keyword evidence="3" id="KW-0221">Differentiation</keyword>
<dbReference type="GO" id="GO:0030154">
    <property type="term" value="P:cell differentiation"/>
    <property type="evidence" value="ECO:0007669"/>
    <property type="project" value="UniProtKB-KW"/>
</dbReference>
<protein>
    <submittedName>
        <fullName evidence="7">PUM-HD domain-containing protein</fullName>
    </submittedName>
</protein>
<dbReference type="SUPFAM" id="SSF48371">
    <property type="entry name" value="ARM repeat"/>
    <property type="match status" value="1"/>
</dbReference>
<dbReference type="SMART" id="SM00025">
    <property type="entry name" value="Pumilio"/>
    <property type="match status" value="8"/>
</dbReference>
<dbReference type="GO" id="GO:0010608">
    <property type="term" value="P:post-transcriptional regulation of gene expression"/>
    <property type="evidence" value="ECO:0007669"/>
    <property type="project" value="TreeGrafter"/>
</dbReference>
<evidence type="ECO:0000256" key="5">
    <source>
        <dbReference type="SAM" id="MobiDB-lite"/>
    </source>
</evidence>
<evidence type="ECO:0000256" key="1">
    <source>
        <dbReference type="ARBA" id="ARBA00022473"/>
    </source>
</evidence>
<dbReference type="InterPro" id="IPR016024">
    <property type="entry name" value="ARM-type_fold"/>
</dbReference>
<dbReference type="PROSITE" id="PS50302">
    <property type="entry name" value="PUM"/>
    <property type="match status" value="4"/>
</dbReference>
<dbReference type="PANTHER" id="PTHR12537:SF112">
    <property type="entry name" value="FEM-3 MRNA-BINDING FACTOR 1-RELATED"/>
    <property type="match status" value="1"/>
</dbReference>
<evidence type="ECO:0000256" key="2">
    <source>
        <dbReference type="ARBA" id="ARBA00022737"/>
    </source>
</evidence>
<feature type="repeat" description="Pumilio" evidence="4">
    <location>
        <begin position="240"/>
        <end position="278"/>
    </location>
</feature>
<feature type="region of interest" description="Disordered" evidence="5">
    <location>
        <begin position="1"/>
        <end position="32"/>
    </location>
</feature>
<keyword evidence="8" id="KW-1185">Reference proteome</keyword>
<organism evidence="7 8">
    <name type="scientific">Caenorhabditis japonica</name>
    <dbReference type="NCBI Taxonomy" id="281687"/>
    <lineage>
        <taxon>Eukaryota</taxon>
        <taxon>Metazoa</taxon>
        <taxon>Ecdysozoa</taxon>
        <taxon>Nematoda</taxon>
        <taxon>Chromadorea</taxon>
        <taxon>Rhabditida</taxon>
        <taxon>Rhabditina</taxon>
        <taxon>Rhabditomorpha</taxon>
        <taxon>Rhabditoidea</taxon>
        <taxon>Rhabditidae</taxon>
        <taxon>Peloderinae</taxon>
        <taxon>Caenorhabditis</taxon>
    </lineage>
</organism>
<dbReference type="InterPro" id="IPR033133">
    <property type="entry name" value="PUM-HD"/>
</dbReference>
<dbReference type="AlphaFoldDB" id="A0A8R1DNQ2"/>
<sequence>MDQSKTRGVNRFRKSPRKPGGISIETRSSPLPTPGNFLTMPTIWDFNGLSPQFSMLSMKDMPSNYQSSPSFLYGSSPTAPIDLMSLKSFSNHASSFVPLSRSRTSSFLPSDATSDSSRRGSDDYILPATRSFSSAAVERPVKNNDFNGYCWSHDGKPRLSRSASSMSSANTKPLLKATQTLLPNWALDTNGHLRARMQLAKVLDSGDLGKFAVDKNGCQYLQEAVKKNLTAYQKYQIFDQVIGRKEDFIKYSTNIFGNFLVQQVIELSMQYHDEDFIKRQEKLKDFIGSHMTELCLDKSACRVVQFALENIDLPLSCALVQCLPRDARLIAICVDQNANHVIQKVVAVIPLQKWEFIVDFVAHPEHLRQICSDKYGCRVVQTIIEKLTTDSRNGDLTVVAQTLRERALQRLMHSVTSRCQELATNEYANYIIQHIVSNDDLAVYREVIIEKCLMRNLLSLSQEKFASHVVEKAFLKAPLDLLAEMMDEIFDGYVPHPDTGKDALDIMMFHQFGNYVVQCMLTICCEAVSGRRETKEGSYDHMNSFHDWLKKLQNRISKERHRLSRFSSGKKMIETLANLRLTHPFFGLHPTGLPSFQFECFSTASEDEDAEKSEIEESRMMLAPRGSPGSHAHDGDDEAGTYSP</sequence>
<dbReference type="Pfam" id="PF00806">
    <property type="entry name" value="PUF"/>
    <property type="match status" value="7"/>
</dbReference>
<feature type="domain" description="PUM-HD" evidence="6">
    <location>
        <begin position="176"/>
        <end position="580"/>
    </location>
</feature>
<evidence type="ECO:0000313" key="8">
    <source>
        <dbReference type="Proteomes" id="UP000005237"/>
    </source>
</evidence>
<evidence type="ECO:0000256" key="4">
    <source>
        <dbReference type="PROSITE-ProRule" id="PRU00317"/>
    </source>
</evidence>
<feature type="compositionally biased region" description="Acidic residues" evidence="5">
    <location>
        <begin position="635"/>
        <end position="644"/>
    </location>
</feature>
<dbReference type="GO" id="GO:0005634">
    <property type="term" value="C:nucleus"/>
    <property type="evidence" value="ECO:0007669"/>
    <property type="project" value="TreeGrafter"/>
</dbReference>
<feature type="compositionally biased region" description="Basic residues" evidence="5">
    <location>
        <begin position="8"/>
        <end position="17"/>
    </location>
</feature>
<keyword evidence="2" id="KW-0677">Repeat</keyword>
<dbReference type="SMR" id="A0A8R1DNQ2"/>
<dbReference type="PROSITE" id="PS50303">
    <property type="entry name" value="PUM_HD"/>
    <property type="match status" value="1"/>
</dbReference>
<evidence type="ECO:0000313" key="7">
    <source>
        <dbReference type="EnsemblMetazoa" id="CJA06848.1"/>
    </source>
</evidence>